<dbReference type="GO" id="GO:0032233">
    <property type="term" value="P:positive regulation of actin filament bundle assembly"/>
    <property type="evidence" value="ECO:0007669"/>
    <property type="project" value="TreeGrafter"/>
</dbReference>
<evidence type="ECO:0008006" key="3">
    <source>
        <dbReference type="Google" id="ProtNLM"/>
    </source>
</evidence>
<proteinExistence type="predicted"/>
<evidence type="ECO:0000313" key="2">
    <source>
        <dbReference type="Proteomes" id="UP000694396"/>
    </source>
</evidence>
<dbReference type="GO" id="GO:0030833">
    <property type="term" value="P:regulation of actin filament polymerization"/>
    <property type="evidence" value="ECO:0007669"/>
    <property type="project" value="TreeGrafter"/>
</dbReference>
<dbReference type="Proteomes" id="UP000694396">
    <property type="component" value="Unplaced"/>
</dbReference>
<name>A0A8C3XEC1_9PASS</name>
<dbReference type="PANTHER" id="PTHR13936">
    <property type="entry name" value="PROFILIN"/>
    <property type="match status" value="1"/>
</dbReference>
<reference evidence="1" key="2">
    <citation type="submission" date="2025-09" db="UniProtKB">
        <authorList>
            <consortium name="Ensembl"/>
        </authorList>
    </citation>
    <scope>IDENTIFICATION</scope>
</reference>
<dbReference type="SUPFAM" id="SSF55770">
    <property type="entry name" value="Profilin (actin-binding protein)"/>
    <property type="match status" value="1"/>
</dbReference>
<dbReference type="Ensembl" id="ENSCRFT00000015125.1">
    <property type="protein sequence ID" value="ENSCRFP00000014612.1"/>
    <property type="gene ID" value="ENSCRFG00000011276.1"/>
</dbReference>
<dbReference type="AlphaFoldDB" id="A0A8C3XEC1"/>
<dbReference type="GO" id="GO:0003779">
    <property type="term" value="F:actin binding"/>
    <property type="evidence" value="ECO:0007669"/>
    <property type="project" value="TreeGrafter"/>
</dbReference>
<accession>A0A8C3XEC1</accession>
<keyword evidence="2" id="KW-1185">Reference proteome</keyword>
<dbReference type="GO" id="GO:0005737">
    <property type="term" value="C:cytoplasm"/>
    <property type="evidence" value="ECO:0007669"/>
    <property type="project" value="TreeGrafter"/>
</dbReference>
<dbReference type="InterPro" id="IPR036140">
    <property type="entry name" value="PFN_sf"/>
</dbReference>
<organism evidence="1 2">
    <name type="scientific">Cyanoderma ruficeps</name>
    <name type="common">rufous-capped babbler</name>
    <dbReference type="NCBI Taxonomy" id="181631"/>
    <lineage>
        <taxon>Eukaryota</taxon>
        <taxon>Metazoa</taxon>
        <taxon>Chordata</taxon>
        <taxon>Craniata</taxon>
        <taxon>Vertebrata</taxon>
        <taxon>Euteleostomi</taxon>
        <taxon>Archelosauria</taxon>
        <taxon>Archosauria</taxon>
        <taxon>Dinosauria</taxon>
        <taxon>Saurischia</taxon>
        <taxon>Theropoda</taxon>
        <taxon>Coelurosauria</taxon>
        <taxon>Aves</taxon>
        <taxon>Neognathae</taxon>
        <taxon>Neoaves</taxon>
        <taxon>Telluraves</taxon>
        <taxon>Australaves</taxon>
        <taxon>Passeriformes</taxon>
        <taxon>Sylvioidea</taxon>
        <taxon>Timaliidae</taxon>
        <taxon>Cyanoderma</taxon>
    </lineage>
</organism>
<dbReference type="PANTHER" id="PTHR13936:SF2">
    <property type="entry name" value="PROFILIN-3"/>
    <property type="match status" value="1"/>
</dbReference>
<dbReference type="Gene3D" id="3.30.450.30">
    <property type="entry name" value="Dynein light chain 2a, cytoplasmic"/>
    <property type="match status" value="1"/>
</dbReference>
<evidence type="ECO:0000313" key="1">
    <source>
        <dbReference type="Ensembl" id="ENSCRFP00000014612.1"/>
    </source>
</evidence>
<protein>
    <recommendedName>
        <fullName evidence="3">Profilin</fullName>
    </recommendedName>
</protein>
<sequence length="118" mass="13393">MDYWKYSISSILVERDIEDKAVVALYDNGHVWAIKPGEFLNRKMFLLVGITIDCKKYGGSWENLLVDEDNVLDVRTKGSDSRSIPTGMTSKTLIFLMGKKGVHRGQKNAIRGTRHLMC</sequence>
<reference evidence="1" key="1">
    <citation type="submission" date="2025-08" db="UniProtKB">
        <authorList>
            <consortium name="Ensembl"/>
        </authorList>
    </citation>
    <scope>IDENTIFICATION</scope>
</reference>